<dbReference type="SUPFAM" id="SSF48208">
    <property type="entry name" value="Six-hairpin glycosidases"/>
    <property type="match status" value="1"/>
</dbReference>
<comment type="caution">
    <text evidence="3">The sequence shown here is derived from an EMBL/GenBank/DDBJ whole genome shotgun (WGS) entry which is preliminary data.</text>
</comment>
<accession>A0A840D0D1</accession>
<dbReference type="Proteomes" id="UP000560658">
    <property type="component" value="Unassembled WGS sequence"/>
</dbReference>
<name>A0A840D0D1_9BACE</name>
<dbReference type="InterPro" id="IPR008928">
    <property type="entry name" value="6-hairpin_glycosidase_sf"/>
</dbReference>
<dbReference type="GO" id="GO:0016787">
    <property type="term" value="F:hydrolase activity"/>
    <property type="evidence" value="ECO:0007669"/>
    <property type="project" value="UniProtKB-KW"/>
</dbReference>
<sequence>MNYRIIPMALLLTVMVTLPAGAQKKKAVINDSNTPLHLLQPGYQGKYGELTPEQVKTDLDRVLTYVDRETPARVVDKHTGKVITDYTKLDVNSQLERGAFRLASYEWGVTYSAMMAATETTGDSRYMDYVNNRFRFLAEVAPHFKRVLEEKGDTDPQMKQILTPGALDDAGAVCAAMIKASLKDRTLPVQGLIENYFDFIVNKEYRLADGTFARNRPQLNTLWLDDMFMGIPAVAQMSLYADKAQAKHQAEAVRQFLQFAERMFIPEKGLYRHGWVESSSDHPAFCWARANGWAMLTACELLDVLPENYPQRDKVMAYFRAHVRGVTALQSGEGLWHQLLDRNDSYLETSATAIYVYCLAHAICKGWIDPIAYGPVAQLGWNAVSGKINAEGQVEGTCVGTGMAFDPAFYYYRPVNVYAAHGYGPVIWAGAEMIRLLKTLHPKMNDSALQYYTTKQATAAPIFSVPTAE</sequence>
<dbReference type="Gene3D" id="1.50.10.10">
    <property type="match status" value="1"/>
</dbReference>
<feature type="signal peptide" evidence="2">
    <location>
        <begin position="1"/>
        <end position="22"/>
    </location>
</feature>
<evidence type="ECO:0000313" key="3">
    <source>
        <dbReference type="EMBL" id="MBB4044269.1"/>
    </source>
</evidence>
<evidence type="ECO:0000256" key="2">
    <source>
        <dbReference type="SAM" id="SignalP"/>
    </source>
</evidence>
<dbReference type="EMBL" id="JACIER010000007">
    <property type="protein sequence ID" value="MBB4044269.1"/>
    <property type="molecule type" value="Genomic_DNA"/>
</dbReference>
<keyword evidence="2" id="KW-0732">Signal</keyword>
<evidence type="ECO:0000313" key="4">
    <source>
        <dbReference type="Proteomes" id="UP000560658"/>
    </source>
</evidence>
<dbReference type="InterPro" id="IPR012341">
    <property type="entry name" value="6hp_glycosidase-like_sf"/>
</dbReference>
<keyword evidence="1 3" id="KW-0378">Hydrolase</keyword>
<dbReference type="GO" id="GO:0005975">
    <property type="term" value="P:carbohydrate metabolic process"/>
    <property type="evidence" value="ECO:0007669"/>
    <property type="project" value="InterPro"/>
</dbReference>
<protein>
    <submittedName>
        <fullName evidence="3">Rhamnogalacturonyl hydrolase YesR</fullName>
    </submittedName>
</protein>
<keyword evidence="4" id="KW-1185">Reference proteome</keyword>
<dbReference type="RefSeq" id="WP_183208513.1">
    <property type="nucleotide sequence ID" value="NZ_JACIER010000007.1"/>
</dbReference>
<dbReference type="InterPro" id="IPR010905">
    <property type="entry name" value="Glyco_hydro_88"/>
</dbReference>
<evidence type="ECO:0000256" key="1">
    <source>
        <dbReference type="ARBA" id="ARBA00022801"/>
    </source>
</evidence>
<dbReference type="PANTHER" id="PTHR33886:SF8">
    <property type="entry name" value="UNSATURATED RHAMNOGALACTURONAN HYDROLASE (EUROFUNG)"/>
    <property type="match status" value="1"/>
</dbReference>
<dbReference type="InterPro" id="IPR052043">
    <property type="entry name" value="PolySaccharide_Degr_Enz"/>
</dbReference>
<proteinExistence type="predicted"/>
<dbReference type="PANTHER" id="PTHR33886">
    <property type="entry name" value="UNSATURATED RHAMNOGALACTURONAN HYDROLASE (EUROFUNG)"/>
    <property type="match status" value="1"/>
</dbReference>
<gene>
    <name evidence="3" type="ORF">GGR06_002060</name>
</gene>
<dbReference type="AlphaFoldDB" id="A0A840D0D1"/>
<feature type="chain" id="PRO_5032732816" evidence="2">
    <location>
        <begin position="23"/>
        <end position="469"/>
    </location>
</feature>
<reference evidence="3" key="1">
    <citation type="submission" date="2020-08" db="EMBL/GenBank/DDBJ databases">
        <title>Genomic Encyclopedia of Type Strains, Phase IV (KMG-IV): sequencing the most valuable type-strain genomes for metagenomic binning, comparative biology and taxonomic classification.</title>
        <authorList>
            <person name="Goeker M."/>
        </authorList>
    </citation>
    <scope>NUCLEOTIDE SEQUENCE [LARGE SCALE GENOMIC DNA]</scope>
    <source>
        <strain evidence="3">DSM 105720</strain>
    </source>
</reference>
<dbReference type="Pfam" id="PF07470">
    <property type="entry name" value="Glyco_hydro_88"/>
    <property type="match status" value="1"/>
</dbReference>
<organism evidence="3 4">
    <name type="scientific">Bacteroides reticulotermitis</name>
    <dbReference type="NCBI Taxonomy" id="1133319"/>
    <lineage>
        <taxon>Bacteria</taxon>
        <taxon>Pseudomonadati</taxon>
        <taxon>Bacteroidota</taxon>
        <taxon>Bacteroidia</taxon>
        <taxon>Bacteroidales</taxon>
        <taxon>Bacteroidaceae</taxon>
        <taxon>Bacteroides</taxon>
    </lineage>
</organism>